<dbReference type="RefSeq" id="XP_041186504.1">
    <property type="nucleotide sequence ID" value="XM_041333650.1"/>
</dbReference>
<protein>
    <submittedName>
        <fullName evidence="1">Uncharacterized protein</fullName>
    </submittedName>
</protein>
<accession>A0A9P7J5B5</accession>
<gene>
    <name evidence="1" type="ORF">BJ212DRAFT_1304640</name>
</gene>
<organism evidence="1 2">
    <name type="scientific">Suillus subaureus</name>
    <dbReference type="NCBI Taxonomy" id="48587"/>
    <lineage>
        <taxon>Eukaryota</taxon>
        <taxon>Fungi</taxon>
        <taxon>Dikarya</taxon>
        <taxon>Basidiomycota</taxon>
        <taxon>Agaricomycotina</taxon>
        <taxon>Agaricomycetes</taxon>
        <taxon>Agaricomycetidae</taxon>
        <taxon>Boletales</taxon>
        <taxon>Suillineae</taxon>
        <taxon>Suillaceae</taxon>
        <taxon>Suillus</taxon>
    </lineage>
</organism>
<comment type="caution">
    <text evidence="1">The sequence shown here is derived from an EMBL/GenBank/DDBJ whole genome shotgun (WGS) entry which is preliminary data.</text>
</comment>
<reference evidence="1" key="1">
    <citation type="journal article" date="2020" name="New Phytol.">
        <title>Comparative genomics reveals dynamic genome evolution in host specialist ectomycorrhizal fungi.</title>
        <authorList>
            <person name="Lofgren L.A."/>
            <person name="Nguyen N.H."/>
            <person name="Vilgalys R."/>
            <person name="Ruytinx J."/>
            <person name="Liao H.L."/>
            <person name="Branco S."/>
            <person name="Kuo A."/>
            <person name="LaButti K."/>
            <person name="Lipzen A."/>
            <person name="Andreopoulos W."/>
            <person name="Pangilinan J."/>
            <person name="Riley R."/>
            <person name="Hundley H."/>
            <person name="Na H."/>
            <person name="Barry K."/>
            <person name="Grigoriev I.V."/>
            <person name="Stajich J.E."/>
            <person name="Kennedy P.G."/>
        </authorList>
    </citation>
    <scope>NUCLEOTIDE SEQUENCE</scope>
    <source>
        <strain evidence="1">MN1</strain>
    </source>
</reference>
<proteinExistence type="predicted"/>
<name>A0A9P7J5B5_9AGAM</name>
<dbReference type="GeneID" id="64627667"/>
<sequence>MPLPAMFHVCVVLQCYILAHIKRTSSNPLVLHGRHFGWTVFALCNYPALLTAGILRLEELQDSPIEDYLAEVFMELIDSYPGLLACLMDSLEWSNTETKKRLKSGKTAVHVTNGPYSYIPGFQTCVTSLSLVDKEPKDMCSGNTYLHDPVFIKFICSISKNSVLSKIQAKRAALQELAAAHTN</sequence>
<dbReference type="OrthoDB" id="2671666at2759"/>
<dbReference type="AlphaFoldDB" id="A0A9P7J5B5"/>
<evidence type="ECO:0000313" key="1">
    <source>
        <dbReference type="EMBL" id="KAG1803243.1"/>
    </source>
</evidence>
<dbReference type="Proteomes" id="UP000807769">
    <property type="component" value="Unassembled WGS sequence"/>
</dbReference>
<evidence type="ECO:0000313" key="2">
    <source>
        <dbReference type="Proteomes" id="UP000807769"/>
    </source>
</evidence>
<dbReference type="EMBL" id="JABBWG010000069">
    <property type="protein sequence ID" value="KAG1803243.1"/>
    <property type="molecule type" value="Genomic_DNA"/>
</dbReference>
<keyword evidence="2" id="KW-1185">Reference proteome</keyword>